<dbReference type="STRING" id="1328313.DS2_15184"/>
<dbReference type="eggNOG" id="COG3101">
    <property type="taxonomic scope" value="Bacteria"/>
</dbReference>
<dbReference type="EMBL" id="ARZY01000034">
    <property type="protein sequence ID" value="EWH08883.1"/>
    <property type="molecule type" value="Genomic_DNA"/>
</dbReference>
<gene>
    <name evidence="1" type="ORF">DS2_15184</name>
</gene>
<name>W7QL66_9ALTE</name>
<accession>W7QL66</accession>
<evidence type="ECO:0008006" key="3">
    <source>
        <dbReference type="Google" id="ProtNLM"/>
    </source>
</evidence>
<proteinExistence type="predicted"/>
<organism evidence="1 2">
    <name type="scientific">Catenovulum agarivorans DS-2</name>
    <dbReference type="NCBI Taxonomy" id="1328313"/>
    <lineage>
        <taxon>Bacteria</taxon>
        <taxon>Pseudomonadati</taxon>
        <taxon>Pseudomonadota</taxon>
        <taxon>Gammaproteobacteria</taxon>
        <taxon>Alteromonadales</taxon>
        <taxon>Alteromonadaceae</taxon>
        <taxon>Catenovulum</taxon>
    </lineage>
</organism>
<sequence>MHDIQDLIQLFNTTFVHSHNTVLVKGEDEPIYYPANNKQPAQVVFAHGYYASALHEIAHWCLAGIERRKQVDYGYWYNPDGRNEQQQKAFEQVEIKPQAIEWILSVAAGFNFKVSCDNLNGSYEPNRHEFRHKIHQQVTIYLHQGIPERAKHFAEQLSKFYQIDQPFSLKRFNPHE</sequence>
<dbReference type="InterPro" id="IPR007411">
    <property type="entry name" value="EpmC"/>
</dbReference>
<dbReference type="Pfam" id="PF04315">
    <property type="entry name" value="EpmC"/>
    <property type="match status" value="1"/>
</dbReference>
<dbReference type="PATRIC" id="fig|1328313.3.peg.3094"/>
<reference evidence="1 2" key="1">
    <citation type="journal article" date="2014" name="Genome Announc.">
        <title>Draft Genome Sequence of the Agar-Degrading Bacterium Catenovulum sp. Strain DS-2, Isolated from Intestines of Haliotis diversicolor.</title>
        <authorList>
            <person name="Shan D."/>
            <person name="Li X."/>
            <person name="Gu Z."/>
            <person name="Wei G."/>
            <person name="Gao Z."/>
            <person name="Shao Z."/>
        </authorList>
    </citation>
    <scope>NUCLEOTIDE SEQUENCE [LARGE SCALE GENOMIC DNA]</scope>
    <source>
        <strain evidence="1 2">DS-2</strain>
    </source>
</reference>
<evidence type="ECO:0000313" key="1">
    <source>
        <dbReference type="EMBL" id="EWH08883.1"/>
    </source>
</evidence>
<dbReference type="OrthoDB" id="5298591at2"/>
<protein>
    <recommendedName>
        <fullName evidence="3">Transporting ATPase</fullName>
    </recommendedName>
</protein>
<evidence type="ECO:0000313" key="2">
    <source>
        <dbReference type="Proteomes" id="UP000019276"/>
    </source>
</evidence>
<dbReference type="RefSeq" id="WP_035015687.1">
    <property type="nucleotide sequence ID" value="NZ_ARZY01000034.1"/>
</dbReference>
<keyword evidence="2" id="KW-1185">Reference proteome</keyword>
<dbReference type="Proteomes" id="UP000019276">
    <property type="component" value="Unassembled WGS sequence"/>
</dbReference>
<comment type="caution">
    <text evidence="1">The sequence shown here is derived from an EMBL/GenBank/DDBJ whole genome shotgun (WGS) entry which is preliminary data.</text>
</comment>
<dbReference type="AlphaFoldDB" id="W7QL66"/>